<dbReference type="RefSeq" id="XP_028146890.1">
    <property type="nucleotide sequence ID" value="XM_028291089.1"/>
</dbReference>
<proteinExistence type="predicted"/>
<accession>A0A6P7GSV1</accession>
<feature type="compositionally biased region" description="Polar residues" evidence="1">
    <location>
        <begin position="339"/>
        <end position="355"/>
    </location>
</feature>
<dbReference type="SMART" id="SM00595">
    <property type="entry name" value="MADF"/>
    <property type="match status" value="1"/>
</dbReference>
<protein>
    <submittedName>
        <fullName evidence="5">Transcription factor Adf-1-like</fullName>
    </submittedName>
</protein>
<evidence type="ECO:0000313" key="3">
    <source>
        <dbReference type="EnsemblMetazoa" id="XP_050497510.1"/>
    </source>
</evidence>
<dbReference type="GO" id="GO:0006357">
    <property type="term" value="P:regulation of transcription by RNA polymerase II"/>
    <property type="evidence" value="ECO:0007669"/>
    <property type="project" value="TreeGrafter"/>
</dbReference>
<dbReference type="EnsemblMetazoa" id="XM_050641553.1">
    <property type="protein sequence ID" value="XP_050497510.1"/>
    <property type="gene ID" value="LOC126878691"/>
</dbReference>
<reference evidence="5" key="1">
    <citation type="submission" date="2025-04" db="UniProtKB">
        <authorList>
            <consortium name="RefSeq"/>
        </authorList>
    </citation>
    <scope>IDENTIFICATION</scope>
    <source>
        <tissue evidence="5">Whole insect</tissue>
    </source>
</reference>
<feature type="region of interest" description="Disordered" evidence="1">
    <location>
        <begin position="124"/>
        <end position="143"/>
    </location>
</feature>
<reference evidence="3" key="2">
    <citation type="submission" date="2025-05" db="UniProtKB">
        <authorList>
            <consortium name="EnsemblMetazoa"/>
        </authorList>
    </citation>
    <scope>IDENTIFICATION</scope>
</reference>
<evidence type="ECO:0000259" key="2">
    <source>
        <dbReference type="PROSITE" id="PS51029"/>
    </source>
</evidence>
<gene>
    <name evidence="5" type="primary">LOC114340350</name>
</gene>
<dbReference type="GO" id="GO:0005667">
    <property type="term" value="C:transcription regulator complex"/>
    <property type="evidence" value="ECO:0007669"/>
    <property type="project" value="TreeGrafter"/>
</dbReference>
<evidence type="ECO:0000313" key="4">
    <source>
        <dbReference type="Proteomes" id="UP001652700"/>
    </source>
</evidence>
<sequence length="368" mass="41564">MDELLIESVREYPFLYDASEPGYHDSKKKDNAWVQISENFDQWTADDCRKKWIALRDSFRKAYRKRRTTSGQAAKQIRPWKFEKVMSFIIPYIAERHQISNLARDSESSNTSYTDADTEVEVDNLEKDSECEPIEDDGTVENSQQVTDDDMISKLNTSHKVSTVASKKKHSAVKNVAVPLQSPPPVAQVLQEYLQARKNKTETIATERSDALSSFFKAMEQTVRTFSLPLQIEIKGIISNLVTDYELRNYNFQNVTSTSSCSPNRLAASASNISCPAPTPHYRYQQPYPVCSNEYPPSSSLNTQQPSNTPSGSGSEPTPHYRYQQPYPVCSNEYPPPSSLNTQQPSNAPSESGSEQLHGIDKPWNNIV</sequence>
<name>A0A6P7GSV1_DIAVI</name>
<keyword evidence="4" id="KW-1185">Reference proteome</keyword>
<dbReference type="InterPro" id="IPR039353">
    <property type="entry name" value="TF_Adf1"/>
</dbReference>
<organism evidence="5">
    <name type="scientific">Diabrotica virgifera virgifera</name>
    <name type="common">western corn rootworm</name>
    <dbReference type="NCBI Taxonomy" id="50390"/>
    <lineage>
        <taxon>Eukaryota</taxon>
        <taxon>Metazoa</taxon>
        <taxon>Ecdysozoa</taxon>
        <taxon>Arthropoda</taxon>
        <taxon>Hexapoda</taxon>
        <taxon>Insecta</taxon>
        <taxon>Pterygota</taxon>
        <taxon>Neoptera</taxon>
        <taxon>Endopterygota</taxon>
        <taxon>Coleoptera</taxon>
        <taxon>Polyphaga</taxon>
        <taxon>Cucujiformia</taxon>
        <taxon>Chrysomeloidea</taxon>
        <taxon>Chrysomelidae</taxon>
        <taxon>Galerucinae</taxon>
        <taxon>Diabroticina</taxon>
        <taxon>Diabroticites</taxon>
        <taxon>Diabrotica</taxon>
    </lineage>
</organism>
<dbReference type="Pfam" id="PF10545">
    <property type="entry name" value="MADF_DNA_bdg"/>
    <property type="match status" value="1"/>
</dbReference>
<dbReference type="OrthoDB" id="6782718at2759"/>
<feature type="region of interest" description="Disordered" evidence="1">
    <location>
        <begin position="293"/>
        <end position="368"/>
    </location>
</feature>
<evidence type="ECO:0000256" key="1">
    <source>
        <dbReference type="SAM" id="MobiDB-lite"/>
    </source>
</evidence>
<evidence type="ECO:0000313" key="5">
    <source>
        <dbReference type="RefSeq" id="XP_028146890.1"/>
    </source>
</evidence>
<dbReference type="KEGG" id="dvv:114340350"/>
<dbReference type="AlphaFoldDB" id="A0A6P7GSV1"/>
<dbReference type="PANTHER" id="PTHR12243:SF67">
    <property type="entry name" value="COREPRESSOR OF PANGOLIN, ISOFORM A-RELATED"/>
    <property type="match status" value="1"/>
</dbReference>
<dbReference type="PROSITE" id="PS51029">
    <property type="entry name" value="MADF"/>
    <property type="match status" value="1"/>
</dbReference>
<dbReference type="FunCoup" id="A0A6P7GSV1">
    <property type="interactions" value="36"/>
</dbReference>
<feature type="domain" description="MADF" evidence="2">
    <location>
        <begin position="4"/>
        <end position="94"/>
    </location>
</feature>
<dbReference type="Proteomes" id="UP001652700">
    <property type="component" value="Unplaced"/>
</dbReference>
<dbReference type="InParanoid" id="A0A6P7GSV1"/>
<feature type="compositionally biased region" description="Polar residues" evidence="1">
    <location>
        <begin position="295"/>
        <end position="316"/>
    </location>
</feature>
<dbReference type="InterPro" id="IPR006578">
    <property type="entry name" value="MADF-dom"/>
</dbReference>
<dbReference type="PANTHER" id="PTHR12243">
    <property type="entry name" value="MADF DOMAIN TRANSCRIPTION FACTOR"/>
    <property type="match status" value="1"/>
</dbReference>
<dbReference type="GO" id="GO:0005634">
    <property type="term" value="C:nucleus"/>
    <property type="evidence" value="ECO:0007669"/>
    <property type="project" value="TreeGrafter"/>
</dbReference>